<name>A0ABX2N132_9SPHN</name>
<accession>A0ABX2N132</accession>
<organism evidence="1 2">
    <name type="scientific">Parasphingorhabdus flavimaris</name>
    <dbReference type="NCBI Taxonomy" id="266812"/>
    <lineage>
        <taxon>Bacteria</taxon>
        <taxon>Pseudomonadati</taxon>
        <taxon>Pseudomonadota</taxon>
        <taxon>Alphaproteobacteria</taxon>
        <taxon>Sphingomonadales</taxon>
        <taxon>Sphingomonadaceae</taxon>
        <taxon>Parasphingorhabdus</taxon>
    </lineage>
</organism>
<proteinExistence type="predicted"/>
<evidence type="ECO:0000313" key="2">
    <source>
        <dbReference type="Proteomes" id="UP000652427"/>
    </source>
</evidence>
<dbReference type="EMBL" id="JABWMH010000002">
    <property type="protein sequence ID" value="NVD27311.1"/>
    <property type="molecule type" value="Genomic_DNA"/>
</dbReference>
<evidence type="ECO:0000313" key="1">
    <source>
        <dbReference type="EMBL" id="NVD27311.1"/>
    </source>
</evidence>
<keyword evidence="2" id="KW-1185">Reference proteome</keyword>
<sequence length="110" mass="12086">MAFWSLILIAILALLLLGQIMAQWGDACLAVADPRPIGGKTIEITIMAWGFAARRGRALQVDDCYQLGINDMRFFMTGKAVLVCLITFGFVRKVSIAYRCYAGDHDVGEA</sequence>
<comment type="caution">
    <text evidence="1">The sequence shown here is derived from an EMBL/GenBank/DDBJ whole genome shotgun (WGS) entry which is preliminary data.</text>
</comment>
<dbReference type="RefSeq" id="WP_176278852.1">
    <property type="nucleotide sequence ID" value="NZ_JABWMH010000002.1"/>
</dbReference>
<protein>
    <submittedName>
        <fullName evidence="1">Uncharacterized protein</fullName>
    </submittedName>
</protein>
<gene>
    <name evidence="1" type="ORF">HUO14_05275</name>
</gene>
<reference evidence="1 2" key="1">
    <citation type="submission" date="2020-06" db="EMBL/GenBank/DDBJ databases">
        <authorList>
            <person name="Kim S.-J."/>
            <person name="Park S.-J."/>
        </authorList>
    </citation>
    <scope>NUCLEOTIDE SEQUENCE [LARGE SCALE GENOMIC DNA]</scope>
    <source>
        <strain evidence="1 2">SW-151</strain>
    </source>
</reference>
<dbReference type="Proteomes" id="UP000652427">
    <property type="component" value="Unassembled WGS sequence"/>
</dbReference>